<dbReference type="InterPro" id="IPR019546">
    <property type="entry name" value="TAT_signal_bac_arc"/>
</dbReference>
<organism evidence="2 3">
    <name type="scientific">Arcicella aurantiaca</name>
    <dbReference type="NCBI Taxonomy" id="591202"/>
    <lineage>
        <taxon>Bacteria</taxon>
        <taxon>Pseudomonadati</taxon>
        <taxon>Bacteroidota</taxon>
        <taxon>Cytophagia</taxon>
        <taxon>Cytophagales</taxon>
        <taxon>Flectobacillaceae</taxon>
        <taxon>Arcicella</taxon>
    </lineage>
</organism>
<dbReference type="AlphaFoldDB" id="A0A316EEZ3"/>
<proteinExistence type="predicted"/>
<evidence type="ECO:0000313" key="3">
    <source>
        <dbReference type="Proteomes" id="UP000245489"/>
    </source>
</evidence>
<dbReference type="PANTHER" id="PTHR12110:SF41">
    <property type="entry name" value="INOSOSE DEHYDRATASE"/>
    <property type="match status" value="1"/>
</dbReference>
<dbReference type="SUPFAM" id="SSF51658">
    <property type="entry name" value="Xylose isomerase-like"/>
    <property type="match status" value="1"/>
</dbReference>
<gene>
    <name evidence="2" type="ORF">LV89_00093</name>
</gene>
<dbReference type="InterPro" id="IPR006311">
    <property type="entry name" value="TAT_signal"/>
</dbReference>
<dbReference type="InterPro" id="IPR036237">
    <property type="entry name" value="Xyl_isomerase-like_sf"/>
</dbReference>
<dbReference type="Proteomes" id="UP000245489">
    <property type="component" value="Unassembled WGS sequence"/>
</dbReference>
<dbReference type="Pfam" id="PF01261">
    <property type="entry name" value="AP_endonuc_2"/>
    <property type="match status" value="1"/>
</dbReference>
<dbReference type="Gene3D" id="3.20.20.150">
    <property type="entry name" value="Divalent-metal-dependent TIM barrel enzymes"/>
    <property type="match status" value="1"/>
</dbReference>
<dbReference type="InterPro" id="IPR013022">
    <property type="entry name" value="Xyl_isomerase-like_TIM-brl"/>
</dbReference>
<dbReference type="InterPro" id="IPR050312">
    <property type="entry name" value="IolE/XylAMocC-like"/>
</dbReference>
<dbReference type="PANTHER" id="PTHR12110">
    <property type="entry name" value="HYDROXYPYRUVATE ISOMERASE"/>
    <property type="match status" value="1"/>
</dbReference>
<dbReference type="RefSeq" id="WP_109741107.1">
    <property type="nucleotide sequence ID" value="NZ_QGGO01000001.1"/>
</dbReference>
<comment type="caution">
    <text evidence="2">The sequence shown here is derived from an EMBL/GenBank/DDBJ whole genome shotgun (WGS) entry which is preliminary data.</text>
</comment>
<protein>
    <submittedName>
        <fullName evidence="2">Secreted protein</fullName>
    </submittedName>
</protein>
<dbReference type="PROSITE" id="PS51318">
    <property type="entry name" value="TAT"/>
    <property type="match status" value="1"/>
</dbReference>
<evidence type="ECO:0000259" key="1">
    <source>
        <dbReference type="Pfam" id="PF01261"/>
    </source>
</evidence>
<dbReference type="EMBL" id="QGGO01000001">
    <property type="protein sequence ID" value="PWK29253.1"/>
    <property type="molecule type" value="Genomic_DNA"/>
</dbReference>
<name>A0A316EEZ3_9BACT</name>
<sequence>MSIEQQSRRDFLKTGALAAAGFSLLSNDLFAGGKKPHTRNIGVQLWSVKDDMGKDAKGTLAKVAKMGYKQVEGFGYADGKFFGLPADEFAKVLAGNGLTMPSAHGMVTSQDYVNGQLSDAFKKMADDAKKVGQKYVIAPYMLDPDRPKGKYMAEMFNKAGEHCKAMGMKFGYHNHDFEFEKYDGVSLYKTLLDNTEKDLVTFEMDLYWVKYAKENPAAWFKNYQGRFTHFHVKDHDPVKNVSVEVGEGDINFQEIFNAKLSGAKYFIVELEAYKRTPLEGIEISLKNLKKLKF</sequence>
<accession>A0A316EEZ3</accession>
<evidence type="ECO:0000313" key="2">
    <source>
        <dbReference type="EMBL" id="PWK29253.1"/>
    </source>
</evidence>
<dbReference type="OrthoDB" id="9798407at2"/>
<dbReference type="NCBIfam" id="TIGR01409">
    <property type="entry name" value="TAT_signal_seq"/>
    <property type="match status" value="1"/>
</dbReference>
<keyword evidence="3" id="KW-1185">Reference proteome</keyword>
<reference evidence="2 3" key="1">
    <citation type="submission" date="2018-05" db="EMBL/GenBank/DDBJ databases">
        <title>Genomic Encyclopedia of Archaeal and Bacterial Type Strains, Phase II (KMG-II): from individual species to whole genera.</title>
        <authorList>
            <person name="Goeker M."/>
        </authorList>
    </citation>
    <scope>NUCLEOTIDE SEQUENCE [LARGE SCALE GENOMIC DNA]</scope>
    <source>
        <strain evidence="2 3">DSM 22214</strain>
    </source>
</reference>
<feature type="domain" description="Xylose isomerase-like TIM barrel" evidence="1">
    <location>
        <begin position="60"/>
        <end position="290"/>
    </location>
</feature>